<dbReference type="AlphaFoldDB" id="A0A6P8ISC9"/>
<name>A0A6P8ISC9_ACTTE</name>
<feature type="domain" description="Tyrosine specific protein phosphatases" evidence="3">
    <location>
        <begin position="100"/>
        <end position="158"/>
    </location>
</feature>
<dbReference type="InParanoid" id="A0A6P8ISC9"/>
<gene>
    <name evidence="5" type="primary">LOC116303779</name>
</gene>
<reference evidence="5" key="1">
    <citation type="submission" date="2025-08" db="UniProtKB">
        <authorList>
            <consortium name="RefSeq"/>
        </authorList>
    </citation>
    <scope>IDENTIFICATION</scope>
    <source>
        <tissue evidence="5">Tentacle</tissue>
    </source>
</reference>
<dbReference type="GO" id="GO:1990444">
    <property type="term" value="F:F-box domain binding"/>
    <property type="evidence" value="ECO:0007669"/>
    <property type="project" value="TreeGrafter"/>
</dbReference>
<dbReference type="SUPFAM" id="SSF52799">
    <property type="entry name" value="(Phosphotyrosine protein) phosphatases II"/>
    <property type="match status" value="1"/>
</dbReference>
<protein>
    <submittedName>
        <fullName evidence="5">Serine/threonine/tyrosine-interacting protein-like isoform X1</fullName>
    </submittedName>
</protein>
<dbReference type="PANTHER" id="PTHR46588:SF1">
    <property type="entry name" value="SERINE_THREONINE_TYROSINE-INTERACTING PROTEIN"/>
    <property type="match status" value="1"/>
</dbReference>
<dbReference type="InterPro" id="IPR029021">
    <property type="entry name" value="Prot-tyrosine_phosphatase-like"/>
</dbReference>
<organism evidence="4 5">
    <name type="scientific">Actinia tenebrosa</name>
    <name type="common">Australian red waratah sea anemone</name>
    <dbReference type="NCBI Taxonomy" id="6105"/>
    <lineage>
        <taxon>Eukaryota</taxon>
        <taxon>Metazoa</taxon>
        <taxon>Cnidaria</taxon>
        <taxon>Anthozoa</taxon>
        <taxon>Hexacorallia</taxon>
        <taxon>Actiniaria</taxon>
        <taxon>Actiniidae</taxon>
        <taxon>Actinia</taxon>
    </lineage>
</organism>
<dbReference type="GO" id="GO:0070372">
    <property type="term" value="P:regulation of ERK1 and ERK2 cascade"/>
    <property type="evidence" value="ECO:0007669"/>
    <property type="project" value="TreeGrafter"/>
</dbReference>
<evidence type="ECO:0000259" key="2">
    <source>
        <dbReference type="PROSITE" id="PS50054"/>
    </source>
</evidence>
<evidence type="ECO:0000256" key="1">
    <source>
        <dbReference type="ARBA" id="ARBA00009649"/>
    </source>
</evidence>
<dbReference type="CDD" id="cd14522">
    <property type="entry name" value="DSP_STYX"/>
    <property type="match status" value="1"/>
</dbReference>
<dbReference type="PROSITE" id="PS50056">
    <property type="entry name" value="TYR_PHOSPHATASE_2"/>
    <property type="match status" value="1"/>
</dbReference>
<proteinExistence type="inferred from homology"/>
<dbReference type="PROSITE" id="PS50054">
    <property type="entry name" value="TYR_PHOSPHATASE_DUAL"/>
    <property type="match status" value="1"/>
</dbReference>
<accession>A0A6P8ISC9</accession>
<dbReference type="GeneID" id="116303779"/>
<dbReference type="InterPro" id="IPR052449">
    <property type="entry name" value="STYX-Interacting_Phosphatase"/>
</dbReference>
<dbReference type="GO" id="GO:0005737">
    <property type="term" value="C:cytoplasm"/>
    <property type="evidence" value="ECO:0007669"/>
    <property type="project" value="TreeGrafter"/>
</dbReference>
<dbReference type="GO" id="GO:0062026">
    <property type="term" value="P:negative regulation of SCF-dependent proteasomal ubiquitin-dependent catabolic process"/>
    <property type="evidence" value="ECO:0007669"/>
    <property type="project" value="TreeGrafter"/>
</dbReference>
<dbReference type="RefSeq" id="XP_031569240.1">
    <property type="nucleotide sequence ID" value="XM_031713380.1"/>
</dbReference>
<dbReference type="InterPro" id="IPR000387">
    <property type="entry name" value="Tyr_Pase_dom"/>
</dbReference>
<dbReference type="GO" id="GO:0005654">
    <property type="term" value="C:nucleoplasm"/>
    <property type="evidence" value="ECO:0007669"/>
    <property type="project" value="TreeGrafter"/>
</dbReference>
<keyword evidence="4" id="KW-1185">Reference proteome</keyword>
<dbReference type="KEGG" id="aten:116303779"/>
<dbReference type="FunFam" id="3.90.190.10:FF:000036">
    <property type="entry name" value="Serine/threonine/tyrosine-interacting protein a"/>
    <property type="match status" value="1"/>
</dbReference>
<dbReference type="Gene3D" id="3.90.190.10">
    <property type="entry name" value="Protein tyrosine phosphatase superfamily"/>
    <property type="match status" value="1"/>
</dbReference>
<comment type="similarity">
    <text evidence="1">Belongs to the protein-tyrosine phosphatase family. Non-receptor class subfamily.</text>
</comment>
<evidence type="ECO:0000313" key="4">
    <source>
        <dbReference type="Proteomes" id="UP000515163"/>
    </source>
</evidence>
<dbReference type="InterPro" id="IPR020422">
    <property type="entry name" value="TYR_PHOSPHATASE_DUAL_dom"/>
</dbReference>
<dbReference type="InterPro" id="IPR000340">
    <property type="entry name" value="Dual-sp_phosphatase_cat-dom"/>
</dbReference>
<dbReference type="FunCoup" id="A0A6P8ISC9">
    <property type="interactions" value="2149"/>
</dbReference>
<evidence type="ECO:0000259" key="3">
    <source>
        <dbReference type="PROSITE" id="PS50056"/>
    </source>
</evidence>
<dbReference type="Pfam" id="PF00782">
    <property type="entry name" value="DSPc"/>
    <property type="match status" value="1"/>
</dbReference>
<evidence type="ECO:0000313" key="5">
    <source>
        <dbReference type="RefSeq" id="XP_031569240.1"/>
    </source>
</evidence>
<dbReference type="Proteomes" id="UP000515163">
    <property type="component" value="Unplaced"/>
</dbReference>
<dbReference type="OrthoDB" id="426001at2759"/>
<dbReference type="PANTHER" id="PTHR46588">
    <property type="entry name" value="SERINE/THREONINE/TYROSINE-INTERACTING PROTEIN"/>
    <property type="match status" value="1"/>
</dbReference>
<feature type="domain" description="Tyrosine-protein phosphatase" evidence="2">
    <location>
        <begin position="32"/>
        <end position="180"/>
    </location>
</feature>
<dbReference type="SMART" id="SM00195">
    <property type="entry name" value="DSPc"/>
    <property type="match status" value="1"/>
</dbReference>
<sequence length="216" mass="24714">MQSSGGPGRLFDFPEIPNKDDVVDWTYSKRRDMQEIVPRIYLGPYSAAMKSKFDNLKAHSITHIVCIRQDIEANFVKPNFKNDFKYLILDVADLPTENIIKHFPQVKAFIDEGLSSAGNVLLHGNAGISRSAALMIAYIMETYGLSYRDAFQHVQQKRFCINPNEGFAHQLMEYEPIYLANYQARQQQIDCQAIDRRNAGIKRPFEDEIDGDDGMD</sequence>